<proteinExistence type="predicted"/>
<comment type="caution">
    <text evidence="1">The sequence shown here is derived from an EMBL/GenBank/DDBJ whole genome shotgun (WGS) entry which is preliminary data.</text>
</comment>
<dbReference type="AlphaFoldDB" id="A0A916F8T9"/>
<sequence>MQCIPTARPQYELAMPPLSVLRRFDVMPPADFIFVKTRNGSMSIRFPDF</sequence>
<gene>
    <name evidence="1" type="ORF">NTGZN8_110024</name>
</gene>
<accession>A0A916F8T9</accession>
<protein>
    <submittedName>
        <fullName evidence="1">Uncharacterized protein</fullName>
    </submittedName>
</protein>
<organism evidence="1 2">
    <name type="scientific">Candidatus Nitrotoga fabula</name>
    <dbReference type="NCBI Taxonomy" id="2182327"/>
    <lineage>
        <taxon>Bacteria</taxon>
        <taxon>Pseudomonadati</taxon>
        <taxon>Pseudomonadota</taxon>
        <taxon>Betaproteobacteria</taxon>
        <taxon>Nitrosomonadales</taxon>
        <taxon>Gallionellaceae</taxon>
        <taxon>Candidatus Nitrotoga</taxon>
    </lineage>
</organism>
<dbReference type="EMBL" id="CAJNBL010000003">
    <property type="protein sequence ID" value="CAE6690530.1"/>
    <property type="molecule type" value="Genomic_DNA"/>
</dbReference>
<evidence type="ECO:0000313" key="1">
    <source>
        <dbReference type="EMBL" id="CAE6690530.1"/>
    </source>
</evidence>
<reference evidence="1" key="1">
    <citation type="submission" date="2021-02" db="EMBL/GenBank/DDBJ databases">
        <authorList>
            <person name="Han P."/>
        </authorList>
    </citation>
    <scope>NUCLEOTIDE SEQUENCE</scope>
    <source>
        <strain evidence="1">Candidatus Nitrotoga sp. ZN8</strain>
    </source>
</reference>
<name>A0A916F8T9_9PROT</name>
<keyword evidence="2" id="KW-1185">Reference proteome</keyword>
<dbReference type="Proteomes" id="UP000675882">
    <property type="component" value="Unassembled WGS sequence"/>
</dbReference>
<evidence type="ECO:0000313" key="2">
    <source>
        <dbReference type="Proteomes" id="UP000675882"/>
    </source>
</evidence>